<evidence type="ECO:0000313" key="4">
    <source>
        <dbReference type="Proteomes" id="UP000319209"/>
    </source>
</evidence>
<keyword evidence="4" id="KW-1185">Reference proteome</keyword>
<dbReference type="PANTHER" id="PTHR12526">
    <property type="entry name" value="GLYCOSYLTRANSFERASE"/>
    <property type="match status" value="1"/>
</dbReference>
<dbReference type="RefSeq" id="WP_143381075.1">
    <property type="nucleotide sequence ID" value="NZ_CP041637.1"/>
</dbReference>
<name>A0A516GRP3_9FLAO</name>
<dbReference type="Proteomes" id="UP000319209">
    <property type="component" value="Chromosome"/>
</dbReference>
<proteinExistence type="predicted"/>
<dbReference type="Pfam" id="PF13439">
    <property type="entry name" value="Glyco_transf_4"/>
    <property type="match status" value="1"/>
</dbReference>
<evidence type="ECO:0000259" key="1">
    <source>
        <dbReference type="Pfam" id="PF00534"/>
    </source>
</evidence>
<dbReference type="KEGG" id="fop:FNB79_09425"/>
<protein>
    <submittedName>
        <fullName evidence="3">Glycosyltransferase</fullName>
    </submittedName>
</protein>
<reference evidence="3 4" key="1">
    <citation type="submission" date="2019-07" db="EMBL/GenBank/DDBJ databases">
        <title>Genome sequencing for Formosa sp. PS13.</title>
        <authorList>
            <person name="Park S.-J."/>
        </authorList>
    </citation>
    <scope>NUCLEOTIDE SEQUENCE [LARGE SCALE GENOMIC DNA]</scope>
    <source>
        <strain evidence="3 4">PS13</strain>
    </source>
</reference>
<dbReference type="InterPro" id="IPR028098">
    <property type="entry name" value="Glyco_trans_4-like_N"/>
</dbReference>
<dbReference type="CDD" id="cd03811">
    <property type="entry name" value="GT4_GT28_WabH-like"/>
    <property type="match status" value="1"/>
</dbReference>
<gene>
    <name evidence="3" type="ORF">FNB79_09425</name>
</gene>
<dbReference type="AlphaFoldDB" id="A0A516GRP3"/>
<organism evidence="3 4">
    <name type="scientific">Formosa sediminum</name>
    <dbReference type="NCBI Taxonomy" id="2594004"/>
    <lineage>
        <taxon>Bacteria</taxon>
        <taxon>Pseudomonadati</taxon>
        <taxon>Bacteroidota</taxon>
        <taxon>Flavobacteriia</taxon>
        <taxon>Flavobacteriales</taxon>
        <taxon>Flavobacteriaceae</taxon>
        <taxon>Formosa</taxon>
    </lineage>
</organism>
<dbReference type="SUPFAM" id="SSF53756">
    <property type="entry name" value="UDP-Glycosyltransferase/glycogen phosphorylase"/>
    <property type="match status" value="1"/>
</dbReference>
<feature type="domain" description="Glycosyl transferase family 1" evidence="1">
    <location>
        <begin position="181"/>
        <end position="329"/>
    </location>
</feature>
<dbReference type="Gene3D" id="3.40.50.2000">
    <property type="entry name" value="Glycogen Phosphorylase B"/>
    <property type="match status" value="2"/>
</dbReference>
<evidence type="ECO:0000313" key="3">
    <source>
        <dbReference type="EMBL" id="QDO94188.1"/>
    </source>
</evidence>
<sequence>MRVLQLIDSLEAGGAERMAVNLANALVVSIERSYLCATRAEGLLKQSLNAEVGYLFLKRRHTLDFLALQRLVRFITQERITVIHAHASSFFMASLLTLRVPKLRLIWHDHYGNSEYLDQRPKRVLQWCSKRFAGIIAVNAHLETWNRKALYCKTVVFLPNFVVKSSTITAVTELEGVLGKRLLCLANLRPQKDHITLLEACKVVFEIYPDWSLHCVGQEGDGDYIQTIKTSVHALGIAQQVWFYGSCPDTEHIISQADIGVLASTSEGLPLALLEYGQGRLAVVATAVGDCERVIPTKAYGILVPPNNVQALAAAIIAYIDDATARAKAATALHTYIGEHYAQEAIIIQLLTLYKS</sequence>
<dbReference type="InterPro" id="IPR001296">
    <property type="entry name" value="Glyco_trans_1"/>
</dbReference>
<evidence type="ECO:0000259" key="2">
    <source>
        <dbReference type="Pfam" id="PF13439"/>
    </source>
</evidence>
<dbReference type="OrthoDB" id="823685at2"/>
<dbReference type="GO" id="GO:0016757">
    <property type="term" value="F:glycosyltransferase activity"/>
    <property type="evidence" value="ECO:0007669"/>
    <property type="project" value="InterPro"/>
</dbReference>
<dbReference type="EMBL" id="CP041637">
    <property type="protein sequence ID" value="QDO94188.1"/>
    <property type="molecule type" value="Genomic_DNA"/>
</dbReference>
<accession>A0A516GRP3</accession>
<keyword evidence="3" id="KW-0808">Transferase</keyword>
<feature type="domain" description="Glycosyltransferase subfamily 4-like N-terminal" evidence="2">
    <location>
        <begin position="13"/>
        <end position="160"/>
    </location>
</feature>
<dbReference type="Pfam" id="PF00534">
    <property type="entry name" value="Glycos_transf_1"/>
    <property type="match status" value="1"/>
</dbReference>
<dbReference type="PANTHER" id="PTHR12526:SF630">
    <property type="entry name" value="GLYCOSYLTRANSFERASE"/>
    <property type="match status" value="1"/>
</dbReference>